<evidence type="ECO:0000256" key="3">
    <source>
        <dbReference type="ARBA" id="ARBA00022777"/>
    </source>
</evidence>
<keyword evidence="6" id="KW-1185">Reference proteome</keyword>
<dbReference type="Proteomes" id="UP001189429">
    <property type="component" value="Unassembled WGS sequence"/>
</dbReference>
<dbReference type="InterPro" id="IPR027417">
    <property type="entry name" value="P-loop_NTPase"/>
</dbReference>
<sequence>DRLSRADVAARGCLLDNFPLTLEQAVGLQDQIPVDRFIYLEVPDLILVERAVGRRLDPQTGRIYHLKSRLPPPEIQDRLVLRRDDAPEAVRTRLDVFNAHMRAILDFWQGPVYKVDGLRSPDEVLGAVAECLDTLEWSTDENPYPSRPLR</sequence>
<dbReference type="PRINTS" id="PR00094">
    <property type="entry name" value="ADENYLTKNASE"/>
</dbReference>
<dbReference type="EMBL" id="CAUYUJ010019319">
    <property type="protein sequence ID" value="CAK0890222.1"/>
    <property type="molecule type" value="Genomic_DNA"/>
</dbReference>
<dbReference type="CDD" id="cd01428">
    <property type="entry name" value="ADK"/>
    <property type="match status" value="1"/>
</dbReference>
<evidence type="ECO:0008006" key="7">
    <source>
        <dbReference type="Google" id="ProtNLM"/>
    </source>
</evidence>
<proteinExistence type="inferred from homology"/>
<evidence type="ECO:0000256" key="4">
    <source>
        <dbReference type="RuleBase" id="RU003330"/>
    </source>
</evidence>
<evidence type="ECO:0000313" key="5">
    <source>
        <dbReference type="EMBL" id="CAK0890222.1"/>
    </source>
</evidence>
<dbReference type="Pfam" id="PF00406">
    <property type="entry name" value="ADK"/>
    <property type="match status" value="1"/>
</dbReference>
<dbReference type="SUPFAM" id="SSF52540">
    <property type="entry name" value="P-loop containing nucleoside triphosphate hydrolases"/>
    <property type="match status" value="1"/>
</dbReference>
<keyword evidence="2" id="KW-0547">Nucleotide-binding</keyword>
<comment type="caution">
    <text evidence="5">The sequence shown here is derived from an EMBL/GenBank/DDBJ whole genome shotgun (WGS) entry which is preliminary data.</text>
</comment>
<keyword evidence="1 4" id="KW-0808">Transferase</keyword>
<name>A0ABN9WTT9_9DINO</name>
<accession>A0ABN9WTT9</accession>
<evidence type="ECO:0000256" key="1">
    <source>
        <dbReference type="ARBA" id="ARBA00022679"/>
    </source>
</evidence>
<reference evidence="5" key="1">
    <citation type="submission" date="2023-10" db="EMBL/GenBank/DDBJ databases">
        <authorList>
            <person name="Chen Y."/>
            <person name="Shah S."/>
            <person name="Dougan E. K."/>
            <person name="Thang M."/>
            <person name="Chan C."/>
        </authorList>
    </citation>
    <scope>NUCLEOTIDE SEQUENCE [LARGE SCALE GENOMIC DNA]</scope>
</reference>
<evidence type="ECO:0000256" key="2">
    <source>
        <dbReference type="ARBA" id="ARBA00022741"/>
    </source>
</evidence>
<comment type="similarity">
    <text evidence="4">Belongs to the adenylate kinase family.</text>
</comment>
<protein>
    <recommendedName>
        <fullName evidence="7">Adenylate kinase</fullName>
    </recommendedName>
</protein>
<feature type="non-terminal residue" evidence="5">
    <location>
        <position position="1"/>
    </location>
</feature>
<evidence type="ECO:0000313" key="6">
    <source>
        <dbReference type="Proteomes" id="UP001189429"/>
    </source>
</evidence>
<organism evidence="5 6">
    <name type="scientific">Prorocentrum cordatum</name>
    <dbReference type="NCBI Taxonomy" id="2364126"/>
    <lineage>
        <taxon>Eukaryota</taxon>
        <taxon>Sar</taxon>
        <taxon>Alveolata</taxon>
        <taxon>Dinophyceae</taxon>
        <taxon>Prorocentrales</taxon>
        <taxon>Prorocentraceae</taxon>
        <taxon>Prorocentrum</taxon>
    </lineage>
</organism>
<dbReference type="PANTHER" id="PTHR23359">
    <property type="entry name" value="NUCLEOTIDE KINASE"/>
    <property type="match status" value="1"/>
</dbReference>
<gene>
    <name evidence="5" type="ORF">PCOR1329_LOCUS70517</name>
</gene>
<dbReference type="Gene3D" id="3.40.50.300">
    <property type="entry name" value="P-loop containing nucleotide triphosphate hydrolases"/>
    <property type="match status" value="1"/>
</dbReference>
<keyword evidence="3 4" id="KW-0418">Kinase</keyword>
<dbReference type="InterPro" id="IPR000850">
    <property type="entry name" value="Adenylat/UMP-CMP_kin"/>
</dbReference>